<name>A0A1D8ISH3_9GAMM</name>
<dbReference type="InterPro" id="IPR014710">
    <property type="entry name" value="RmlC-like_jellyroll"/>
</dbReference>
<accession>A0A1D8ISH3</accession>
<dbReference type="Gene3D" id="2.60.120.10">
    <property type="entry name" value="Jelly Rolls"/>
    <property type="match status" value="1"/>
</dbReference>
<evidence type="ECO:0000313" key="3">
    <source>
        <dbReference type="Proteomes" id="UP000095401"/>
    </source>
</evidence>
<dbReference type="PANTHER" id="PTHR24567:SF74">
    <property type="entry name" value="HTH-TYPE TRANSCRIPTIONAL REGULATOR ARCR"/>
    <property type="match status" value="1"/>
</dbReference>
<dbReference type="InterPro" id="IPR000595">
    <property type="entry name" value="cNMP-bd_dom"/>
</dbReference>
<dbReference type="SMART" id="SM00100">
    <property type="entry name" value="cNMP"/>
    <property type="match status" value="1"/>
</dbReference>
<dbReference type="GO" id="GO:0005829">
    <property type="term" value="C:cytosol"/>
    <property type="evidence" value="ECO:0007669"/>
    <property type="project" value="TreeGrafter"/>
</dbReference>
<reference evidence="3" key="1">
    <citation type="submission" date="2016-09" db="EMBL/GenBank/DDBJ databases">
        <title>Acidihalobacter prosperus F5.</title>
        <authorList>
            <person name="Khaleque H.N."/>
            <person name="Ramsay J.P."/>
            <person name="Kaksonen A.H."/>
            <person name="Boxall N.J."/>
            <person name="Watkin E.L.J."/>
        </authorList>
    </citation>
    <scope>NUCLEOTIDE SEQUENCE [LARGE SCALE GENOMIC DNA]</scope>
    <source>
        <strain evidence="3">F5</strain>
    </source>
</reference>
<dbReference type="SUPFAM" id="SSF51206">
    <property type="entry name" value="cAMP-binding domain-like"/>
    <property type="match status" value="1"/>
</dbReference>
<protein>
    <recommendedName>
        <fullName evidence="1">Cyclic nucleotide-binding domain-containing protein</fullName>
    </recommendedName>
</protein>
<dbReference type="AlphaFoldDB" id="A0A1D8ISH3"/>
<organism evidence="2 3">
    <name type="scientific">Acidihalobacter yilgarnensis</name>
    <dbReference type="NCBI Taxonomy" id="2819280"/>
    <lineage>
        <taxon>Bacteria</taxon>
        <taxon>Pseudomonadati</taxon>
        <taxon>Pseudomonadota</taxon>
        <taxon>Gammaproteobacteria</taxon>
        <taxon>Chromatiales</taxon>
        <taxon>Ectothiorhodospiraceae</taxon>
        <taxon>Acidihalobacter</taxon>
    </lineage>
</organism>
<dbReference type="InterPro" id="IPR050397">
    <property type="entry name" value="Env_Response_Regulators"/>
</dbReference>
<proteinExistence type="predicted"/>
<keyword evidence="3" id="KW-1185">Reference proteome</keyword>
<dbReference type="CDD" id="cd00038">
    <property type="entry name" value="CAP_ED"/>
    <property type="match status" value="1"/>
</dbReference>
<sequence>MHLLEFIKDSPLSQDLTATDCEVLENIMGLRHLDAGEVVIREGETDQTVYLVAQGRVRVVQEAAVGEPLLLHVLGPGGLCGEMGFVDGAPHSATLIAEHDSVLLSLERASFESLIETHPHVVYHVMRAIIRLGHAVLKRMNQHHLEMNNYITQTRGRY</sequence>
<dbReference type="Proteomes" id="UP000095401">
    <property type="component" value="Chromosome"/>
</dbReference>
<evidence type="ECO:0000313" key="2">
    <source>
        <dbReference type="EMBL" id="AOU99441.1"/>
    </source>
</evidence>
<dbReference type="PROSITE" id="PS50042">
    <property type="entry name" value="CNMP_BINDING_3"/>
    <property type="match status" value="1"/>
</dbReference>
<dbReference type="Pfam" id="PF00027">
    <property type="entry name" value="cNMP_binding"/>
    <property type="match status" value="1"/>
</dbReference>
<dbReference type="GO" id="GO:0003700">
    <property type="term" value="F:DNA-binding transcription factor activity"/>
    <property type="evidence" value="ECO:0007669"/>
    <property type="project" value="TreeGrafter"/>
</dbReference>
<dbReference type="PANTHER" id="PTHR24567">
    <property type="entry name" value="CRP FAMILY TRANSCRIPTIONAL REGULATORY PROTEIN"/>
    <property type="match status" value="1"/>
</dbReference>
<dbReference type="EMBL" id="CP017415">
    <property type="protein sequence ID" value="AOU99441.1"/>
    <property type="molecule type" value="Genomic_DNA"/>
</dbReference>
<evidence type="ECO:0000259" key="1">
    <source>
        <dbReference type="PROSITE" id="PS50042"/>
    </source>
</evidence>
<dbReference type="KEGG" id="aprs:BI364_00595"/>
<dbReference type="InterPro" id="IPR018490">
    <property type="entry name" value="cNMP-bd_dom_sf"/>
</dbReference>
<feature type="domain" description="Cyclic nucleotide-binding" evidence="1">
    <location>
        <begin position="12"/>
        <end position="115"/>
    </location>
</feature>
<gene>
    <name evidence="2" type="ORF">BI364_00595</name>
</gene>